<dbReference type="STRING" id="1353528.DT23_17205"/>
<evidence type="ECO:0000313" key="5">
    <source>
        <dbReference type="Proteomes" id="UP000027471"/>
    </source>
</evidence>
<keyword evidence="5" id="KW-1185">Reference proteome</keyword>
<evidence type="ECO:0000256" key="1">
    <source>
        <dbReference type="ARBA" id="ARBA00005125"/>
    </source>
</evidence>
<name>A0A074JHP6_9RHOB</name>
<dbReference type="AlphaFoldDB" id="A0A074JHP6"/>
<dbReference type="OrthoDB" id="9801785at2"/>
<dbReference type="Proteomes" id="UP000027471">
    <property type="component" value="Unassembled WGS sequence"/>
</dbReference>
<comment type="caution">
    <text evidence="4">The sequence shown here is derived from an EMBL/GenBank/DDBJ whole genome shotgun (WGS) entry which is preliminary data.</text>
</comment>
<protein>
    <recommendedName>
        <fullName evidence="3">NAD-dependent epimerase/dehydratase domain-containing protein</fullName>
    </recommendedName>
</protein>
<evidence type="ECO:0000259" key="3">
    <source>
        <dbReference type="Pfam" id="PF01370"/>
    </source>
</evidence>
<dbReference type="eggNOG" id="COG0451">
    <property type="taxonomic scope" value="Bacteria"/>
</dbReference>
<evidence type="ECO:0000313" key="4">
    <source>
        <dbReference type="EMBL" id="KEO57106.1"/>
    </source>
</evidence>
<comment type="pathway">
    <text evidence="1">Bacterial outer membrane biogenesis; LPS O-antigen biosynthesis.</text>
</comment>
<gene>
    <name evidence="4" type="ORF">DT23_17205</name>
</gene>
<sequence>MRWLITGGCGFIGRALITELLASSNDQIRVYDNLSVGSRDDLASTTDFVDLTEGADLSAWDQGRVTLIEADILDAEGTRAASIGADVIVHLAANTGVAPSVANPHEDCRTNVIGTLNMLEAARHAGTARFVFASSGAPLGVQTPPLHEEMAPHPASPYGASKLAGEGYCSAYYHCFGVETVALRFGNVYGEGSGHKSSVVAKFIKQALAGQKLEIYGDGAQTRDFIHISDLVDAIRRAAIIEGIGGECFQIATAKETTVREMTNVLLTVLESEGVRRPATFLGPLRDGDVMRNFSDTSKAQTKLGWKARVELEEGLRLTVRHFLEKPKREKHVDKGV</sequence>
<dbReference type="Pfam" id="PF01370">
    <property type="entry name" value="Epimerase"/>
    <property type="match status" value="1"/>
</dbReference>
<comment type="similarity">
    <text evidence="2">Belongs to the NAD(P)-dependent epimerase/dehydratase family.</text>
</comment>
<evidence type="ECO:0000256" key="2">
    <source>
        <dbReference type="ARBA" id="ARBA00007637"/>
    </source>
</evidence>
<organism evidence="4 5">
    <name type="scientific">Thioclava indica</name>
    <dbReference type="NCBI Taxonomy" id="1353528"/>
    <lineage>
        <taxon>Bacteria</taxon>
        <taxon>Pseudomonadati</taxon>
        <taxon>Pseudomonadota</taxon>
        <taxon>Alphaproteobacteria</taxon>
        <taxon>Rhodobacterales</taxon>
        <taxon>Paracoccaceae</taxon>
        <taxon>Thioclava</taxon>
    </lineage>
</organism>
<reference evidence="4 5" key="1">
    <citation type="journal article" date="2015" name="Antonie Van Leeuwenhoek">
        <title>Thioclava indica sp. nov., isolated from surface seawater of the Indian Ocean.</title>
        <authorList>
            <person name="Liu Y."/>
            <person name="Lai Q."/>
            <person name="Du J."/>
            <person name="Xu H."/>
            <person name="Jiang L."/>
            <person name="Shao Z."/>
        </authorList>
    </citation>
    <scope>NUCLEOTIDE SEQUENCE [LARGE SCALE GENOMIC DNA]</scope>
    <source>
        <strain evidence="4 5">DT23-4</strain>
    </source>
</reference>
<dbReference type="InterPro" id="IPR036291">
    <property type="entry name" value="NAD(P)-bd_dom_sf"/>
</dbReference>
<feature type="domain" description="NAD-dependent epimerase/dehydratase" evidence="3">
    <location>
        <begin position="3"/>
        <end position="239"/>
    </location>
</feature>
<dbReference type="Gene3D" id="3.40.50.720">
    <property type="entry name" value="NAD(P)-binding Rossmann-like Domain"/>
    <property type="match status" value="1"/>
</dbReference>
<dbReference type="InterPro" id="IPR001509">
    <property type="entry name" value="Epimerase_deHydtase"/>
</dbReference>
<proteinExistence type="inferred from homology"/>
<dbReference type="SUPFAM" id="SSF51735">
    <property type="entry name" value="NAD(P)-binding Rossmann-fold domains"/>
    <property type="match status" value="1"/>
</dbReference>
<dbReference type="PANTHER" id="PTHR43000">
    <property type="entry name" value="DTDP-D-GLUCOSE 4,6-DEHYDRATASE-RELATED"/>
    <property type="match status" value="1"/>
</dbReference>
<dbReference type="RefSeq" id="WP_038131954.1">
    <property type="nucleotide sequence ID" value="NZ_AUNB01000043.1"/>
</dbReference>
<dbReference type="Gene3D" id="3.90.25.10">
    <property type="entry name" value="UDP-galactose 4-epimerase, domain 1"/>
    <property type="match status" value="1"/>
</dbReference>
<accession>A0A074JHP6</accession>
<dbReference type="EMBL" id="AUNB01000043">
    <property type="protein sequence ID" value="KEO57106.1"/>
    <property type="molecule type" value="Genomic_DNA"/>
</dbReference>